<organism evidence="2 3">
    <name type="scientific">Thermomonospora curvata (strain ATCC 19995 / DSM 43183 / JCM 3096 / KCTC 9072 / NBRC 15933 / NCIMB 10081 / Henssen B9)</name>
    <dbReference type="NCBI Taxonomy" id="471852"/>
    <lineage>
        <taxon>Bacteria</taxon>
        <taxon>Bacillati</taxon>
        <taxon>Actinomycetota</taxon>
        <taxon>Actinomycetes</taxon>
        <taxon>Streptosporangiales</taxon>
        <taxon>Thermomonosporaceae</taxon>
        <taxon>Thermomonospora</taxon>
    </lineage>
</organism>
<evidence type="ECO:0000313" key="2">
    <source>
        <dbReference type="EMBL" id="ACY96629.1"/>
    </source>
</evidence>
<dbReference type="KEGG" id="tcu:Tcur_1043"/>
<gene>
    <name evidence="2" type="ordered locus">Tcur_1043</name>
</gene>
<dbReference type="PANTHER" id="PTHR41282">
    <property type="entry name" value="CONSERVED TRANSMEMBRANE PROTEIN-RELATED"/>
    <property type="match status" value="1"/>
</dbReference>
<dbReference type="OrthoDB" id="116480at2"/>
<dbReference type="AlphaFoldDB" id="D1A7P0"/>
<dbReference type="eggNOG" id="COG4760">
    <property type="taxonomic scope" value="Bacteria"/>
</dbReference>
<name>D1A7P0_THECD</name>
<dbReference type="RefSeq" id="WP_012851413.1">
    <property type="nucleotide sequence ID" value="NC_013510.1"/>
</dbReference>
<keyword evidence="3" id="KW-1185">Reference proteome</keyword>
<keyword evidence="1" id="KW-1133">Transmembrane helix</keyword>
<feature type="transmembrane region" description="Helical" evidence="1">
    <location>
        <begin position="78"/>
        <end position="98"/>
    </location>
</feature>
<dbReference type="HOGENOM" id="CLU_074030_0_0_11"/>
<protein>
    <recommendedName>
        <fullName evidence="4">Integral membrane protein</fullName>
    </recommendedName>
</protein>
<dbReference type="PIRSF" id="PIRSF009160">
    <property type="entry name" value="UCP009160"/>
    <property type="match status" value="1"/>
</dbReference>
<sequence length="261" mass="28297">MDSRNPAFRRVSFGQHMGQGHAPSPQLLHEMYNRPAYTPPAQRTMTYDDVVVKGFLALGTLVLTGALTWTLVPLPTAMAVAVVAFLLQLGLGLFISFTQKANAPLVLAFSALYGVGIGAISHFFETLYHGIVLQAVIGTALAFGGMLAVHSLRIIRVTPKLTRFVVAAGFAMLGLMLINLVVALFNDTGIGIRSDGPLGIAFSVVAILLGCFFLLLDFDTIEQGVQAGAPEKFAWYCAFALVLSLVWIYLELLRLLSYFRE</sequence>
<accession>D1A7P0</accession>
<proteinExistence type="predicted"/>
<dbReference type="STRING" id="471852.Tcur_1043"/>
<feature type="transmembrane region" description="Helical" evidence="1">
    <location>
        <begin position="164"/>
        <end position="186"/>
    </location>
</feature>
<keyword evidence="1" id="KW-0472">Membrane</keyword>
<dbReference type="Proteomes" id="UP000001918">
    <property type="component" value="Chromosome"/>
</dbReference>
<feature type="transmembrane region" description="Helical" evidence="1">
    <location>
        <begin position="50"/>
        <end position="72"/>
    </location>
</feature>
<feature type="transmembrane region" description="Helical" evidence="1">
    <location>
        <begin position="198"/>
        <end position="221"/>
    </location>
</feature>
<feature type="transmembrane region" description="Helical" evidence="1">
    <location>
        <begin position="233"/>
        <end position="250"/>
    </location>
</feature>
<reference evidence="2 3" key="1">
    <citation type="journal article" date="2011" name="Stand. Genomic Sci.">
        <title>Complete genome sequence of Thermomonospora curvata type strain (B9).</title>
        <authorList>
            <person name="Chertkov O."/>
            <person name="Sikorski J."/>
            <person name="Nolan M."/>
            <person name="Lapidus A."/>
            <person name="Lucas S."/>
            <person name="Del Rio T.G."/>
            <person name="Tice H."/>
            <person name="Cheng J.F."/>
            <person name="Goodwin L."/>
            <person name="Pitluck S."/>
            <person name="Liolios K."/>
            <person name="Ivanova N."/>
            <person name="Mavromatis K."/>
            <person name="Mikhailova N."/>
            <person name="Ovchinnikova G."/>
            <person name="Pati A."/>
            <person name="Chen A."/>
            <person name="Palaniappan K."/>
            <person name="Djao O.D."/>
            <person name="Land M."/>
            <person name="Hauser L."/>
            <person name="Chang Y.J."/>
            <person name="Jeffries C.D."/>
            <person name="Brettin T."/>
            <person name="Han C."/>
            <person name="Detter J.C."/>
            <person name="Rohde M."/>
            <person name="Goker M."/>
            <person name="Woyke T."/>
            <person name="Bristow J."/>
            <person name="Eisen J.A."/>
            <person name="Markowitz V."/>
            <person name="Hugenholtz P."/>
            <person name="Klenk H.P."/>
            <person name="Kyrpides N.C."/>
        </authorList>
    </citation>
    <scope>NUCLEOTIDE SEQUENCE [LARGE SCALE GENOMIC DNA]</scope>
    <source>
        <strain evidence="3">ATCC 19995 / DSM 43183 / JCM 3096 / KCTC 9072 / NBRC 15933 / NCIMB 10081 / Henssen B9</strain>
    </source>
</reference>
<dbReference type="InterPro" id="IPR010539">
    <property type="entry name" value="BaxI_1-like"/>
</dbReference>
<dbReference type="EMBL" id="CP001738">
    <property type="protein sequence ID" value="ACY96629.1"/>
    <property type="molecule type" value="Genomic_DNA"/>
</dbReference>
<feature type="transmembrane region" description="Helical" evidence="1">
    <location>
        <begin position="130"/>
        <end position="152"/>
    </location>
</feature>
<dbReference type="PANTHER" id="PTHR41282:SF1">
    <property type="entry name" value="CONSERVED TRANSMEMBRANE PROTEIN-RELATED"/>
    <property type="match status" value="1"/>
</dbReference>
<evidence type="ECO:0008006" key="4">
    <source>
        <dbReference type="Google" id="ProtNLM"/>
    </source>
</evidence>
<evidence type="ECO:0000313" key="3">
    <source>
        <dbReference type="Proteomes" id="UP000001918"/>
    </source>
</evidence>
<feature type="transmembrane region" description="Helical" evidence="1">
    <location>
        <begin position="105"/>
        <end position="124"/>
    </location>
</feature>
<evidence type="ECO:0000256" key="1">
    <source>
        <dbReference type="SAM" id="Phobius"/>
    </source>
</evidence>
<dbReference type="Pfam" id="PF12811">
    <property type="entry name" value="BaxI_1"/>
    <property type="match status" value="1"/>
</dbReference>
<keyword evidence="1" id="KW-0812">Transmembrane</keyword>